<feature type="signal peptide" evidence="9">
    <location>
        <begin position="1"/>
        <end position="22"/>
    </location>
</feature>
<dbReference type="Pfam" id="PF00560">
    <property type="entry name" value="LRR_1"/>
    <property type="match status" value="2"/>
</dbReference>
<evidence type="ECO:0000256" key="5">
    <source>
        <dbReference type="ARBA" id="ARBA00022737"/>
    </source>
</evidence>
<evidence type="ECO:0000256" key="9">
    <source>
        <dbReference type="SAM" id="SignalP"/>
    </source>
</evidence>
<evidence type="ECO:0000256" key="8">
    <source>
        <dbReference type="ARBA" id="ARBA00023180"/>
    </source>
</evidence>
<keyword evidence="6" id="KW-1133">Transmembrane helix</keyword>
<proteinExistence type="predicted"/>
<keyword evidence="2" id="KW-0433">Leucine-rich repeat</keyword>
<organism evidence="11 12">
    <name type="scientific">Tagetes erecta</name>
    <name type="common">African marigold</name>
    <dbReference type="NCBI Taxonomy" id="13708"/>
    <lineage>
        <taxon>Eukaryota</taxon>
        <taxon>Viridiplantae</taxon>
        <taxon>Streptophyta</taxon>
        <taxon>Embryophyta</taxon>
        <taxon>Tracheophyta</taxon>
        <taxon>Spermatophyta</taxon>
        <taxon>Magnoliopsida</taxon>
        <taxon>eudicotyledons</taxon>
        <taxon>Gunneridae</taxon>
        <taxon>Pentapetalae</taxon>
        <taxon>asterids</taxon>
        <taxon>campanulids</taxon>
        <taxon>Asterales</taxon>
        <taxon>Asteraceae</taxon>
        <taxon>Asteroideae</taxon>
        <taxon>Heliantheae alliance</taxon>
        <taxon>Tageteae</taxon>
        <taxon>Tagetes</taxon>
    </lineage>
</organism>
<dbReference type="InterPro" id="IPR032675">
    <property type="entry name" value="LRR_dom_sf"/>
</dbReference>
<keyword evidence="5" id="KW-0677">Repeat</keyword>
<protein>
    <recommendedName>
        <fullName evidence="10">Leucine-rich repeat-containing N-terminal plant-type domain-containing protein</fullName>
    </recommendedName>
</protein>
<dbReference type="InterPro" id="IPR013210">
    <property type="entry name" value="LRR_N_plant-typ"/>
</dbReference>
<evidence type="ECO:0000259" key="10">
    <source>
        <dbReference type="Pfam" id="PF08263"/>
    </source>
</evidence>
<evidence type="ECO:0000256" key="7">
    <source>
        <dbReference type="ARBA" id="ARBA00023136"/>
    </source>
</evidence>
<feature type="domain" description="Leucine-rich repeat-containing N-terminal plant-type" evidence="10">
    <location>
        <begin position="31"/>
        <end position="70"/>
    </location>
</feature>
<accession>A0AAD8NME0</accession>
<gene>
    <name evidence="11" type="ORF">QVD17_23675</name>
</gene>
<evidence type="ECO:0000313" key="11">
    <source>
        <dbReference type="EMBL" id="KAK1421380.1"/>
    </source>
</evidence>
<evidence type="ECO:0000256" key="1">
    <source>
        <dbReference type="ARBA" id="ARBA00004479"/>
    </source>
</evidence>
<name>A0AAD8NME0_TARER</name>
<comment type="caution">
    <text evidence="11">The sequence shown here is derived from an EMBL/GenBank/DDBJ whole genome shotgun (WGS) entry which is preliminary data.</text>
</comment>
<dbReference type="AlphaFoldDB" id="A0AAD8NME0"/>
<evidence type="ECO:0000256" key="4">
    <source>
        <dbReference type="ARBA" id="ARBA00022729"/>
    </source>
</evidence>
<keyword evidence="8" id="KW-0325">Glycoprotein</keyword>
<dbReference type="PANTHER" id="PTHR48063">
    <property type="entry name" value="LRR RECEPTOR-LIKE KINASE"/>
    <property type="match status" value="1"/>
</dbReference>
<keyword evidence="7" id="KW-0472">Membrane</keyword>
<dbReference type="EMBL" id="JAUHHV010000006">
    <property type="protein sequence ID" value="KAK1421380.1"/>
    <property type="molecule type" value="Genomic_DNA"/>
</dbReference>
<dbReference type="Pfam" id="PF08263">
    <property type="entry name" value="LRRNT_2"/>
    <property type="match status" value="1"/>
</dbReference>
<evidence type="ECO:0000256" key="2">
    <source>
        <dbReference type="ARBA" id="ARBA00022614"/>
    </source>
</evidence>
<keyword evidence="4 9" id="KW-0732">Signal</keyword>
<dbReference type="InterPro" id="IPR001611">
    <property type="entry name" value="Leu-rich_rpt"/>
</dbReference>
<dbReference type="Gene3D" id="3.80.10.10">
    <property type="entry name" value="Ribonuclease Inhibitor"/>
    <property type="match status" value="1"/>
</dbReference>
<dbReference type="PANTHER" id="PTHR48063:SF98">
    <property type="entry name" value="LRR RECEPTOR-LIKE SERINE_THREONINE-PROTEIN KINASE FLS2"/>
    <property type="match status" value="1"/>
</dbReference>
<comment type="subcellular location">
    <subcellularLocation>
        <location evidence="1">Membrane</location>
        <topology evidence="1">Single-pass type I membrane protein</topology>
    </subcellularLocation>
</comment>
<reference evidence="11" key="1">
    <citation type="journal article" date="2023" name="bioRxiv">
        <title>Improved chromosome-level genome assembly for marigold (Tagetes erecta).</title>
        <authorList>
            <person name="Jiang F."/>
            <person name="Yuan L."/>
            <person name="Wang S."/>
            <person name="Wang H."/>
            <person name="Xu D."/>
            <person name="Wang A."/>
            <person name="Fan W."/>
        </authorList>
    </citation>
    <scope>NUCLEOTIDE SEQUENCE</scope>
    <source>
        <strain evidence="11">WSJ</strain>
        <tissue evidence="11">Leaf</tissue>
    </source>
</reference>
<dbReference type="InterPro" id="IPR046956">
    <property type="entry name" value="RLP23-like"/>
</dbReference>
<dbReference type="GO" id="GO:0016020">
    <property type="term" value="C:membrane"/>
    <property type="evidence" value="ECO:0007669"/>
    <property type="project" value="UniProtKB-SubCell"/>
</dbReference>
<feature type="chain" id="PRO_5042155668" description="Leucine-rich repeat-containing N-terminal plant-type domain-containing protein" evidence="9">
    <location>
        <begin position="23"/>
        <end position="179"/>
    </location>
</feature>
<keyword evidence="12" id="KW-1185">Reference proteome</keyword>
<evidence type="ECO:0000256" key="6">
    <source>
        <dbReference type="ARBA" id="ARBA00022989"/>
    </source>
</evidence>
<sequence>MKFFAHFWLLIVFSTLYTSCLSNDNPGLCIDDERQALLQLKHDLIDDSNRLSSWSRVNMDCCAWDGVVCDNFTGHVQELHLQGPDPELQEAPSQMLRGKINRSLLLLKQLKYLDLSCNDFEATQIPSFLGSIENLRYLNLSLSPFYGQIPHQLGNLSKLVVLDLGIGPWLGSFDALVDF</sequence>
<evidence type="ECO:0000313" key="12">
    <source>
        <dbReference type="Proteomes" id="UP001229421"/>
    </source>
</evidence>
<keyword evidence="3" id="KW-0812">Transmembrane</keyword>
<evidence type="ECO:0000256" key="3">
    <source>
        <dbReference type="ARBA" id="ARBA00022692"/>
    </source>
</evidence>
<dbReference type="SUPFAM" id="SSF52058">
    <property type="entry name" value="L domain-like"/>
    <property type="match status" value="1"/>
</dbReference>
<dbReference type="Proteomes" id="UP001229421">
    <property type="component" value="Unassembled WGS sequence"/>
</dbReference>